<dbReference type="SUPFAM" id="SSF56112">
    <property type="entry name" value="Protein kinase-like (PK-like)"/>
    <property type="match status" value="1"/>
</dbReference>
<dbReference type="PROSITE" id="PS00107">
    <property type="entry name" value="PROTEIN_KINASE_ATP"/>
    <property type="match status" value="1"/>
</dbReference>
<keyword evidence="5" id="KW-0833">Ubl conjugation pathway</keyword>
<feature type="active site" description="Glycyl thioester intermediate" evidence="7">
    <location>
        <position position="85"/>
    </location>
</feature>
<dbReference type="GO" id="GO:0004703">
    <property type="term" value="F:G protein-coupled receptor kinase activity"/>
    <property type="evidence" value="ECO:0007669"/>
    <property type="project" value="TreeGrafter"/>
</dbReference>
<dbReference type="FunFam" id="3.10.110.10:FF:000061">
    <property type="entry name" value="Ubiquitin-conjugating enzyme E2 8"/>
    <property type="match status" value="1"/>
</dbReference>
<evidence type="ECO:0000313" key="13">
    <source>
        <dbReference type="Proteomes" id="UP000503462"/>
    </source>
</evidence>
<dbReference type="InterPro" id="IPR016135">
    <property type="entry name" value="UBQ-conjugating_enzyme/RWD"/>
</dbReference>
<dbReference type="PROSITE" id="PS00183">
    <property type="entry name" value="UBC_1"/>
    <property type="match status" value="1"/>
</dbReference>
<feature type="compositionally biased region" description="Acidic residues" evidence="9">
    <location>
        <begin position="154"/>
        <end position="164"/>
    </location>
</feature>
<dbReference type="GO" id="GO:0009966">
    <property type="term" value="P:regulation of signal transduction"/>
    <property type="evidence" value="ECO:0007669"/>
    <property type="project" value="TreeGrafter"/>
</dbReference>
<feature type="region of interest" description="Disordered" evidence="9">
    <location>
        <begin position="756"/>
        <end position="795"/>
    </location>
</feature>
<dbReference type="PANTHER" id="PTHR24355">
    <property type="entry name" value="G PROTEIN-COUPLED RECEPTOR KINASE/RIBOSOMAL PROTEIN S6 KINASE"/>
    <property type="match status" value="1"/>
</dbReference>
<protein>
    <recommendedName>
        <fullName evidence="14">Protein kinase domain-containing protein</fullName>
    </recommendedName>
</protein>
<feature type="domain" description="Protein kinase" evidence="10">
    <location>
        <begin position="238"/>
        <end position="494"/>
    </location>
</feature>
<evidence type="ECO:0000259" key="11">
    <source>
        <dbReference type="PROSITE" id="PS50127"/>
    </source>
</evidence>
<dbReference type="PANTHER" id="PTHR24355:SF30">
    <property type="entry name" value="SERINE_THREONINE-PROTEIN KINASE 32B ISOFORM X1"/>
    <property type="match status" value="1"/>
</dbReference>
<dbReference type="AlphaFoldDB" id="A0A6H0Y4I7"/>
<evidence type="ECO:0000256" key="2">
    <source>
        <dbReference type="ARBA" id="ARBA00022679"/>
    </source>
</evidence>
<evidence type="ECO:0000256" key="7">
    <source>
        <dbReference type="PROSITE-ProRule" id="PRU10133"/>
    </source>
</evidence>
<feature type="region of interest" description="Disordered" evidence="9">
    <location>
        <begin position="692"/>
        <end position="730"/>
    </location>
</feature>
<evidence type="ECO:0000256" key="4">
    <source>
        <dbReference type="ARBA" id="ARBA00022777"/>
    </source>
</evidence>
<keyword evidence="3 8" id="KW-0547">Nucleotide-binding</keyword>
<dbReference type="GO" id="GO:0001664">
    <property type="term" value="F:G protein-coupled receptor binding"/>
    <property type="evidence" value="ECO:0007669"/>
    <property type="project" value="TreeGrafter"/>
</dbReference>
<organism evidence="12 13">
    <name type="scientific">Peltaster fructicola</name>
    <dbReference type="NCBI Taxonomy" id="286661"/>
    <lineage>
        <taxon>Eukaryota</taxon>
        <taxon>Fungi</taxon>
        <taxon>Dikarya</taxon>
        <taxon>Ascomycota</taxon>
        <taxon>Pezizomycotina</taxon>
        <taxon>Dothideomycetes</taxon>
        <taxon>Dothideomycetes incertae sedis</taxon>
        <taxon>Peltaster</taxon>
    </lineage>
</organism>
<dbReference type="SMART" id="SM00220">
    <property type="entry name" value="S_TKc"/>
    <property type="match status" value="1"/>
</dbReference>
<keyword evidence="1" id="KW-0723">Serine/threonine-protein kinase</keyword>
<dbReference type="FunFam" id="3.30.200.20:FF:000354">
    <property type="entry name" value="AGC/YANK protein kinase"/>
    <property type="match status" value="1"/>
</dbReference>
<reference evidence="12 13" key="1">
    <citation type="journal article" date="2016" name="Sci. Rep.">
        <title>Peltaster fructicola genome reveals evolution from an invasive phytopathogen to an ectophytic parasite.</title>
        <authorList>
            <person name="Xu C."/>
            <person name="Chen H."/>
            <person name="Gleason M.L."/>
            <person name="Xu J.R."/>
            <person name="Liu H."/>
            <person name="Zhang R."/>
            <person name="Sun G."/>
        </authorList>
    </citation>
    <scope>NUCLEOTIDE SEQUENCE [LARGE SCALE GENOMIC DNA]</scope>
    <source>
        <strain evidence="12 13">LNHT1506</strain>
    </source>
</reference>
<sequence length="795" mass="89511">MSDDGRNQKSSYVRSRRKAALPLELTLFRQEFYVRFKGPEETPFVGGIWKIHVELPDQYPYKSPSIGFVNRIFHPNIDELSGSVCLDVINQTWSPMYDMINIFETFLPQLLRYPNPTDPLNGEAAALIMREPKAYDAKVKEYVTKYASATAADEAGEASDESDEMSSVGSFDEEDEEPAGTMEGNRTPNCGIASRWFETSYHVVVYTNKEEHAGDSSWSPPYISRRRRLSAKRRLNHFRLLRVVGKGSFGKVRIVERKDTGLTFALKYIRKDEVVRSESVRNILRERRMLEHLNHPFLCNLRYSFQDHEYLYIVVDLMTGGDLRFHITRKTFTEDAVRFWIAELGCALRYVHQQGIVHRDVKPDNVLLDAEGHVHLADFNVASDFTLARPLTSRSGTLAYLAPEVYAGRGYWSEVDWWSLGVLFYECIYNKRPFEAPNHEALAQLIMRADTQFPVTNPPISMPCLHAISSLLEKDKKKRIGAIDFESFSDNPFFRELDFAALERKEIEPVFCPSSEKTNFDATHDLEELLLEEAPLEARARKQKPRAELRDDATREEIRAEELHRMIETLFAPFNYTLLPQHRDPAQEAISSVSASTAATPQGLSPKSSKADKHTPLEVVHSTYEQARSGVSSLAQTPGNLSRTSTQSPNGSPPSSTAGYASAFVLANPQLPPSLDYNVIVNSDGAFRPKYYDRSGPASATSSFHNARPKRPGNKRSTSVGQAGLDGQAGWESISHQRSGAVTPMDDLKPLEKSAGVLGFLSRKKGRDRSPKPPKERERGVLGKEGARVIISPAR</sequence>
<evidence type="ECO:0000259" key="10">
    <source>
        <dbReference type="PROSITE" id="PS50011"/>
    </source>
</evidence>
<proteinExistence type="predicted"/>
<keyword evidence="6 8" id="KW-0067">ATP-binding</keyword>
<feature type="region of interest" description="Disordered" evidence="9">
    <location>
        <begin position="627"/>
        <end position="657"/>
    </location>
</feature>
<dbReference type="Gene3D" id="3.10.110.10">
    <property type="entry name" value="Ubiquitin Conjugating Enzyme"/>
    <property type="match status" value="1"/>
</dbReference>
<feature type="binding site" evidence="8">
    <location>
        <position position="271"/>
    </location>
    <ligand>
        <name>ATP</name>
        <dbReference type="ChEBI" id="CHEBI:30616"/>
    </ligand>
</feature>
<keyword evidence="2" id="KW-0808">Transferase</keyword>
<dbReference type="GO" id="GO:0007186">
    <property type="term" value="P:G protein-coupled receptor signaling pathway"/>
    <property type="evidence" value="ECO:0007669"/>
    <property type="project" value="TreeGrafter"/>
</dbReference>
<dbReference type="InterPro" id="IPR000719">
    <property type="entry name" value="Prot_kinase_dom"/>
</dbReference>
<dbReference type="PROSITE" id="PS50011">
    <property type="entry name" value="PROTEIN_KINASE_DOM"/>
    <property type="match status" value="1"/>
</dbReference>
<keyword evidence="4" id="KW-0418">Kinase</keyword>
<dbReference type="SMART" id="SM00212">
    <property type="entry name" value="UBCc"/>
    <property type="match status" value="1"/>
</dbReference>
<feature type="region of interest" description="Disordered" evidence="9">
    <location>
        <begin position="587"/>
        <end position="614"/>
    </location>
</feature>
<evidence type="ECO:0000256" key="3">
    <source>
        <dbReference type="ARBA" id="ARBA00022741"/>
    </source>
</evidence>
<feature type="region of interest" description="Disordered" evidence="9">
    <location>
        <begin position="151"/>
        <end position="187"/>
    </location>
</feature>
<gene>
    <name evidence="12" type="ORF">AMS68_007430</name>
</gene>
<dbReference type="GO" id="GO:0005524">
    <property type="term" value="F:ATP binding"/>
    <property type="evidence" value="ECO:0007669"/>
    <property type="project" value="UniProtKB-UniRule"/>
</dbReference>
<dbReference type="PROSITE" id="PS50127">
    <property type="entry name" value="UBC_2"/>
    <property type="match status" value="1"/>
</dbReference>
<feature type="compositionally biased region" description="Low complexity" evidence="9">
    <location>
        <begin position="589"/>
        <end position="600"/>
    </location>
</feature>
<name>A0A6H0Y4I7_9PEZI</name>
<feature type="domain" description="UBC core" evidence="11">
    <location>
        <begin position="1"/>
        <end position="148"/>
    </location>
</feature>
<evidence type="ECO:0008006" key="14">
    <source>
        <dbReference type="Google" id="ProtNLM"/>
    </source>
</evidence>
<dbReference type="EMBL" id="CP051143">
    <property type="protein sequence ID" value="QIX01913.1"/>
    <property type="molecule type" value="Genomic_DNA"/>
</dbReference>
<dbReference type="Pfam" id="PF00069">
    <property type="entry name" value="Pkinase"/>
    <property type="match status" value="1"/>
</dbReference>
<dbReference type="OrthoDB" id="354826at2759"/>
<accession>A0A6H0Y4I7</accession>
<dbReference type="InterPro" id="IPR008271">
    <property type="entry name" value="Ser/Thr_kinase_AS"/>
</dbReference>
<dbReference type="InterPro" id="IPR011009">
    <property type="entry name" value="Kinase-like_dom_sf"/>
</dbReference>
<dbReference type="Pfam" id="PF00179">
    <property type="entry name" value="UQ_con"/>
    <property type="match status" value="1"/>
</dbReference>
<evidence type="ECO:0000256" key="5">
    <source>
        <dbReference type="ARBA" id="ARBA00022786"/>
    </source>
</evidence>
<dbReference type="PROSITE" id="PS00108">
    <property type="entry name" value="PROTEIN_KINASE_ST"/>
    <property type="match status" value="1"/>
</dbReference>
<dbReference type="InterPro" id="IPR017441">
    <property type="entry name" value="Protein_kinase_ATP_BS"/>
</dbReference>
<dbReference type="InterPro" id="IPR023313">
    <property type="entry name" value="UBQ-conjugating_AS"/>
</dbReference>
<dbReference type="Gene3D" id="1.10.510.10">
    <property type="entry name" value="Transferase(Phosphotransferase) domain 1"/>
    <property type="match status" value="1"/>
</dbReference>
<dbReference type="SUPFAM" id="SSF54495">
    <property type="entry name" value="UBC-like"/>
    <property type="match status" value="1"/>
</dbReference>
<dbReference type="CDD" id="cd23797">
    <property type="entry name" value="UBCc_UBE2H"/>
    <property type="match status" value="1"/>
</dbReference>
<dbReference type="Proteomes" id="UP000503462">
    <property type="component" value="Chromosome 5"/>
</dbReference>
<evidence type="ECO:0000256" key="6">
    <source>
        <dbReference type="ARBA" id="ARBA00022840"/>
    </source>
</evidence>
<dbReference type="InterPro" id="IPR000608">
    <property type="entry name" value="UBC"/>
</dbReference>
<dbReference type="Gene3D" id="3.30.200.20">
    <property type="entry name" value="Phosphorylase Kinase, domain 1"/>
    <property type="match status" value="1"/>
</dbReference>
<evidence type="ECO:0000313" key="12">
    <source>
        <dbReference type="EMBL" id="QIX01913.1"/>
    </source>
</evidence>
<evidence type="ECO:0000256" key="9">
    <source>
        <dbReference type="SAM" id="MobiDB-lite"/>
    </source>
</evidence>
<dbReference type="FunFam" id="1.10.510.10:FF:000469">
    <property type="entry name" value="Serine/threonine-protein kinase 32B"/>
    <property type="match status" value="1"/>
</dbReference>
<evidence type="ECO:0000256" key="1">
    <source>
        <dbReference type="ARBA" id="ARBA00022527"/>
    </source>
</evidence>
<evidence type="ECO:0000256" key="8">
    <source>
        <dbReference type="PROSITE-ProRule" id="PRU10141"/>
    </source>
</evidence>
<dbReference type="CDD" id="cd05578">
    <property type="entry name" value="STKc_Yank1"/>
    <property type="match status" value="1"/>
</dbReference>
<feature type="compositionally biased region" description="Basic and acidic residues" evidence="9">
    <location>
        <begin position="768"/>
        <end position="787"/>
    </location>
</feature>
<keyword evidence="13" id="KW-1185">Reference proteome</keyword>